<reference evidence="1" key="1">
    <citation type="journal article" date="2020" name="Nature">
        <title>Giant virus diversity and host interactions through global metagenomics.</title>
        <authorList>
            <person name="Schulz F."/>
            <person name="Roux S."/>
            <person name="Paez-Espino D."/>
            <person name="Jungbluth S."/>
            <person name="Walsh D.A."/>
            <person name="Denef V.J."/>
            <person name="McMahon K.D."/>
            <person name="Konstantinidis K.T."/>
            <person name="Eloe-Fadrosh E.A."/>
            <person name="Kyrpides N.C."/>
            <person name="Woyke T."/>
        </authorList>
    </citation>
    <scope>NUCLEOTIDE SEQUENCE</scope>
    <source>
        <strain evidence="1">GVMAG-M-3300023210-19</strain>
    </source>
</reference>
<dbReference type="EMBL" id="MN740205">
    <property type="protein sequence ID" value="QHT93275.1"/>
    <property type="molecule type" value="Genomic_DNA"/>
</dbReference>
<name>A0A6C0ILA3_9ZZZZ</name>
<protein>
    <submittedName>
        <fullName evidence="1">Uncharacterized protein</fullName>
    </submittedName>
</protein>
<dbReference type="AlphaFoldDB" id="A0A6C0ILA3"/>
<sequence>MSDCFNRNDIFMQPKTEQYGSHMIMTNVHKPNKTKYINVDTRFREDYASRDPYPLSKCAAAVCGETATPNPSFNYTKEVNHNIYIPERINEVKSMKVKSVEIPCTFYNVSHAIGNNSFKIINNTVAFDASNNENVNVATEDDVTTENSVNPSVTFMGAADASGNANLTFYEDTIVVPDGQYTATQLKDAINTRIALLDRINQAGDPITTADTEDLVFDISSTTLGTKTFIYSKGSTMTVDFSADDEGVSNIQSFTSSLGWMLGFRSASVSVEYDLLSDTGYAANAGVSGYGPSGQPVVNATSVVNMNVPRYLYLAVDEFNNKGNQSSFITPLTNSMINKNIIGRISIDNKKYGFGNLLIASLENGLLHSDTRQYTGKTDLFKLNVKLLYENGNIVSLNGTDFSFLLEVEHE</sequence>
<accession>A0A6C0ILA3</accession>
<proteinExistence type="predicted"/>
<evidence type="ECO:0000313" key="1">
    <source>
        <dbReference type="EMBL" id="QHT93275.1"/>
    </source>
</evidence>
<organism evidence="1">
    <name type="scientific">viral metagenome</name>
    <dbReference type="NCBI Taxonomy" id="1070528"/>
    <lineage>
        <taxon>unclassified sequences</taxon>
        <taxon>metagenomes</taxon>
        <taxon>organismal metagenomes</taxon>
    </lineage>
</organism>